<gene>
    <name evidence="2" type="ORF">AGRA3207_007882</name>
</gene>
<keyword evidence="2" id="KW-0614">Plasmid</keyword>
<evidence type="ECO:0000313" key="2">
    <source>
        <dbReference type="EMBL" id="QXJ27084.1"/>
    </source>
</evidence>
<dbReference type="RefSeq" id="WP_231336575.1">
    <property type="nucleotide sequence ID" value="NZ_CP059574.1"/>
</dbReference>
<dbReference type="Proteomes" id="UP001049518">
    <property type="component" value="Plasmid pAGRA3207_2"/>
</dbReference>
<evidence type="ECO:0000313" key="3">
    <source>
        <dbReference type="Proteomes" id="UP001049518"/>
    </source>
</evidence>
<accession>A0ABX8R9W3</accession>
<feature type="compositionally biased region" description="Basic and acidic residues" evidence="1">
    <location>
        <begin position="376"/>
        <end position="395"/>
    </location>
</feature>
<organism evidence="2 3">
    <name type="scientific">Actinomadura graeca</name>
    <dbReference type="NCBI Taxonomy" id="2750812"/>
    <lineage>
        <taxon>Bacteria</taxon>
        <taxon>Bacillati</taxon>
        <taxon>Actinomycetota</taxon>
        <taxon>Actinomycetes</taxon>
        <taxon>Streptosporangiales</taxon>
        <taxon>Thermomonosporaceae</taxon>
        <taxon>Actinomadura</taxon>
    </lineage>
</organism>
<dbReference type="EMBL" id="CP059574">
    <property type="protein sequence ID" value="QXJ27084.1"/>
    <property type="molecule type" value="Genomic_DNA"/>
</dbReference>
<keyword evidence="3" id="KW-1185">Reference proteome</keyword>
<sequence>MSVRERAAAGSRRECPNRLRRRTASYGDDEALPTLAPDLWIRVVELLFARGELDGYARRMARHVTFHASARGRLADVEDGLIPGYKVRHGIGRRSAYTDIGRLAGAGLLRQVHAACPGRGVVYQMCVPPEVLVDLPSSLRARLRRLWARPTREARAAARAEDRRAPVSARVSGTAAIRVWLPVAERHRVLAGCAVVRVGSAAAEPTETQLSCGRLHTSPFLKRDHPQPLFVRSRQGYRPPPPDLQMATFDHEGIRDEVITRCMALWSAQRPPDGLPDDAAMARLRPLLWAALCTHTSSDVIEALTTRVRSARDLGAVAATRLRRMVMSARRAARLAVDDTGARAAALADERDQLRDHAMTASATARAAARQALADIRDHHRDQRHDRHGRYERYERHHHHQRQRHRPPPGGHARADEATAEDVLDPGDLAMLRQAMANAATGTRPTTLRGTVPRP</sequence>
<feature type="compositionally biased region" description="Basic residues" evidence="1">
    <location>
        <begin position="396"/>
        <end position="407"/>
    </location>
</feature>
<feature type="region of interest" description="Disordered" evidence="1">
    <location>
        <begin position="376"/>
        <end position="417"/>
    </location>
</feature>
<name>A0ABX8R9W3_9ACTN</name>
<proteinExistence type="predicted"/>
<geneLocation type="plasmid" evidence="2 3">
    <name>pAGRA3207_2</name>
</geneLocation>
<protein>
    <submittedName>
        <fullName evidence="2">Uncharacterized protein</fullName>
    </submittedName>
</protein>
<reference evidence="2" key="1">
    <citation type="submission" date="2020-07" db="EMBL/GenBank/DDBJ databases">
        <authorList>
            <person name="Tarantini F.S."/>
            <person name="Hong K.W."/>
            <person name="Chan K.G."/>
        </authorList>
    </citation>
    <scope>NUCLEOTIDE SEQUENCE</scope>
    <source>
        <strain evidence="2">32-07</strain>
        <plasmid evidence="2">pAGRA3207_2</plasmid>
    </source>
</reference>
<evidence type="ECO:0000256" key="1">
    <source>
        <dbReference type="SAM" id="MobiDB-lite"/>
    </source>
</evidence>